<dbReference type="InterPro" id="IPR029460">
    <property type="entry name" value="DNAPol_HHH"/>
</dbReference>
<feature type="domain" description="DNA polymerase helix-hairpin-helix motif" evidence="8">
    <location>
        <begin position="566"/>
        <end position="659"/>
    </location>
</feature>
<accession>A0AAW2H669</accession>
<organism evidence="10">
    <name type="scientific">Menopon gallinae</name>
    <name type="common">poultry shaft louse</name>
    <dbReference type="NCBI Taxonomy" id="328185"/>
    <lineage>
        <taxon>Eukaryota</taxon>
        <taxon>Metazoa</taxon>
        <taxon>Ecdysozoa</taxon>
        <taxon>Arthropoda</taxon>
        <taxon>Hexapoda</taxon>
        <taxon>Insecta</taxon>
        <taxon>Pterygota</taxon>
        <taxon>Neoptera</taxon>
        <taxon>Paraneoptera</taxon>
        <taxon>Psocodea</taxon>
        <taxon>Troctomorpha</taxon>
        <taxon>Phthiraptera</taxon>
        <taxon>Amblycera</taxon>
        <taxon>Menoponidae</taxon>
        <taxon>Menopon</taxon>
    </lineage>
</organism>
<keyword evidence="5" id="KW-0239">DNA-directed DNA polymerase</keyword>
<evidence type="ECO:0000259" key="8">
    <source>
        <dbReference type="Pfam" id="PF14579"/>
    </source>
</evidence>
<sequence length="767" mass="86803">MVSLFSDLPEALENTVKIAQKCNFMVESSPPSLPCYQEGIDEVLVLKQQAEDGLKAKLSNYISTLKQEKDLTPDEVSSLEKEYFNRLNFEINVISNMKFAGYFLIVADFINWAKKNDIPVGPGRGSGAGSLVAWALNITEINPLQFGLFFERFLNPERISMPDFDIDFCQQRRDEVINYVVNKYGNDRVAQIITFGSLQTRGALRDVGRALGLPYASVDKVCKRIPYGSPSSPITISKVIKEEKELSEDIKKYYALNYLFAIALKLENLYRNTSTHAAGIVISLKPLVEVLPLYQDDSDSTALPVVGFSMKYAEEVGLVKFDFLGLKTLTVIRGAVKRIKEVQGIDLNIANIPLKNVKPLTELLASGKTLGIFQLESLGMRDVLVQLKPDKIEDIIAIISLYRPGPMENIPVYINRKHGKESVETFHPLMDDILKETFGIMIYQEQVMQIAQKLAGYTLGQADLLRRAMGKKMPKEMEEQKSRFLEGALAHNSINEHLATLIFDQMAKFAGYGFNKSHAAAYAYISWQTAYLKAFYPAEFIAESMTYDMSDVDKIAILIEDAKEFNIKVLPPDINYADSTFVPFKNNEGELYIRYSILAVKGTSKNLVEKVKQEIADNGKFTSIEDFLKRIPNTYINKKQLEALIKSGSLDSLDSNRGKLLKQIETLLDFNHRVFKGENIEQASFFEDLNLGNTESLSLKELEDLPIMEKLVAIMVQKVKETHVVKKVDEEYYTKLGQKLMEIREEVGYTQRNVAKQLGITFQQYQK</sequence>
<dbReference type="InterPro" id="IPR011708">
    <property type="entry name" value="DNA_pol3_alpha_NTPase_dom"/>
</dbReference>
<dbReference type="Pfam" id="PF14579">
    <property type="entry name" value="HHH_6"/>
    <property type="match status" value="1"/>
</dbReference>
<evidence type="ECO:0000259" key="7">
    <source>
        <dbReference type="Pfam" id="PF07733"/>
    </source>
</evidence>
<protein>
    <recommendedName>
        <fullName evidence="1">DNA-directed DNA polymerase</fullName>
        <ecNumber evidence="1">2.7.7.7</ecNumber>
    </recommendedName>
</protein>
<dbReference type="EC" id="2.7.7.7" evidence="1"/>
<dbReference type="PANTHER" id="PTHR32294:SF0">
    <property type="entry name" value="DNA POLYMERASE III SUBUNIT ALPHA"/>
    <property type="match status" value="1"/>
</dbReference>
<name>A0AAW2H669_9NEOP</name>
<dbReference type="EMBL" id="JARGDH010000093">
    <property type="protein sequence ID" value="KAL0263878.1"/>
    <property type="molecule type" value="Genomic_DNA"/>
</dbReference>
<dbReference type="SUPFAM" id="SSF47413">
    <property type="entry name" value="lambda repressor-like DNA-binding domains"/>
    <property type="match status" value="1"/>
</dbReference>
<keyword evidence="3" id="KW-0548">Nucleotidyltransferase</keyword>
<dbReference type="AlphaFoldDB" id="A0AAW2H669"/>
<evidence type="ECO:0000259" key="9">
    <source>
        <dbReference type="Pfam" id="PF17657"/>
    </source>
</evidence>
<dbReference type="CDD" id="cd00093">
    <property type="entry name" value="HTH_XRE"/>
    <property type="match status" value="1"/>
</dbReference>
<dbReference type="GO" id="GO:0003887">
    <property type="term" value="F:DNA-directed DNA polymerase activity"/>
    <property type="evidence" value="ECO:0007669"/>
    <property type="project" value="UniProtKB-KW"/>
</dbReference>
<dbReference type="InterPro" id="IPR040982">
    <property type="entry name" value="DNA_pol3_finger"/>
</dbReference>
<gene>
    <name evidence="10" type="ORF">PYX00_011179</name>
</gene>
<keyword evidence="4" id="KW-0235">DNA replication</keyword>
<evidence type="ECO:0000313" key="10">
    <source>
        <dbReference type="EMBL" id="KAL0263878.1"/>
    </source>
</evidence>
<feature type="domain" description="DNA polymerase III alpha subunit finger" evidence="9">
    <location>
        <begin position="328"/>
        <end position="491"/>
    </location>
</feature>
<dbReference type="Pfam" id="PF07733">
    <property type="entry name" value="DNA_pol3_alpha"/>
    <property type="match status" value="1"/>
</dbReference>
<dbReference type="Pfam" id="PF17657">
    <property type="entry name" value="DNA_pol3_finger"/>
    <property type="match status" value="1"/>
</dbReference>
<evidence type="ECO:0000256" key="5">
    <source>
        <dbReference type="ARBA" id="ARBA00022932"/>
    </source>
</evidence>
<evidence type="ECO:0000256" key="4">
    <source>
        <dbReference type="ARBA" id="ARBA00022705"/>
    </source>
</evidence>
<dbReference type="InterPro" id="IPR001387">
    <property type="entry name" value="Cro/C1-type_HTH"/>
</dbReference>
<reference evidence="10" key="1">
    <citation type="journal article" date="2024" name="Gigascience">
        <title>Chromosome-level genome of the poultry shaft louse Menopon gallinae provides insight into the host-switching and adaptive evolution of parasitic lice.</title>
        <authorList>
            <person name="Xu Y."/>
            <person name="Ma L."/>
            <person name="Liu S."/>
            <person name="Liang Y."/>
            <person name="Liu Q."/>
            <person name="He Z."/>
            <person name="Tian L."/>
            <person name="Duan Y."/>
            <person name="Cai W."/>
            <person name="Li H."/>
            <person name="Song F."/>
        </authorList>
    </citation>
    <scope>NUCLEOTIDE SEQUENCE</scope>
    <source>
        <strain evidence="10">Cailab_2023a</strain>
    </source>
</reference>
<dbReference type="GO" id="GO:0003677">
    <property type="term" value="F:DNA binding"/>
    <property type="evidence" value="ECO:0007669"/>
    <property type="project" value="InterPro"/>
</dbReference>
<dbReference type="PANTHER" id="PTHR32294">
    <property type="entry name" value="DNA POLYMERASE III SUBUNIT ALPHA"/>
    <property type="match status" value="1"/>
</dbReference>
<dbReference type="Gene3D" id="1.10.150.870">
    <property type="match status" value="1"/>
</dbReference>
<dbReference type="InterPro" id="IPR041931">
    <property type="entry name" value="DNA_pol3_alpha_thumb_dom"/>
</dbReference>
<dbReference type="GO" id="GO:0006357">
    <property type="term" value="P:regulation of transcription by RNA polymerase II"/>
    <property type="evidence" value="ECO:0007669"/>
    <property type="project" value="UniProtKB-ARBA"/>
</dbReference>
<dbReference type="InterPro" id="IPR010982">
    <property type="entry name" value="Lambda_DNA-bd_dom_sf"/>
</dbReference>
<dbReference type="NCBIfam" id="TIGR00594">
    <property type="entry name" value="polc"/>
    <property type="match status" value="1"/>
</dbReference>
<evidence type="ECO:0000256" key="6">
    <source>
        <dbReference type="ARBA" id="ARBA00049244"/>
    </source>
</evidence>
<feature type="domain" description="Bacterial DNA polymerase III alpha subunit NTPase" evidence="7">
    <location>
        <begin position="47"/>
        <end position="325"/>
    </location>
</feature>
<evidence type="ECO:0000256" key="3">
    <source>
        <dbReference type="ARBA" id="ARBA00022695"/>
    </source>
</evidence>
<dbReference type="GO" id="GO:0006260">
    <property type="term" value="P:DNA replication"/>
    <property type="evidence" value="ECO:0007669"/>
    <property type="project" value="UniProtKB-KW"/>
</dbReference>
<evidence type="ECO:0000256" key="2">
    <source>
        <dbReference type="ARBA" id="ARBA00022679"/>
    </source>
</evidence>
<dbReference type="GO" id="GO:0008408">
    <property type="term" value="F:3'-5' exonuclease activity"/>
    <property type="evidence" value="ECO:0007669"/>
    <property type="project" value="InterPro"/>
</dbReference>
<evidence type="ECO:0000256" key="1">
    <source>
        <dbReference type="ARBA" id="ARBA00012417"/>
    </source>
</evidence>
<comment type="catalytic activity">
    <reaction evidence="6">
        <text>DNA(n) + a 2'-deoxyribonucleoside 5'-triphosphate = DNA(n+1) + diphosphate</text>
        <dbReference type="Rhea" id="RHEA:22508"/>
        <dbReference type="Rhea" id="RHEA-COMP:17339"/>
        <dbReference type="Rhea" id="RHEA-COMP:17340"/>
        <dbReference type="ChEBI" id="CHEBI:33019"/>
        <dbReference type="ChEBI" id="CHEBI:61560"/>
        <dbReference type="ChEBI" id="CHEBI:173112"/>
        <dbReference type="EC" id="2.7.7.7"/>
    </reaction>
</comment>
<dbReference type="InterPro" id="IPR004805">
    <property type="entry name" value="DnaE2/DnaE/PolC"/>
</dbReference>
<keyword evidence="2" id="KW-0808">Transferase</keyword>
<comment type="caution">
    <text evidence="10">The sequence shown here is derived from an EMBL/GenBank/DDBJ whole genome shotgun (WGS) entry which is preliminary data.</text>
</comment>
<proteinExistence type="predicted"/>
<dbReference type="Gene3D" id="1.10.10.1600">
    <property type="entry name" value="Bacterial DNA polymerase III alpha subunit, thumb domain"/>
    <property type="match status" value="1"/>
</dbReference>